<dbReference type="EMBL" id="JAARZT010000020">
    <property type="protein sequence ID" value="MBC2293727.1"/>
    <property type="molecule type" value="Genomic_DNA"/>
</dbReference>
<name>A0A842GBS2_9LIST</name>
<evidence type="ECO:0000313" key="2">
    <source>
        <dbReference type="Proteomes" id="UP000543005"/>
    </source>
</evidence>
<proteinExistence type="predicted"/>
<sequence length="156" mass="18119">MELMQAFELIEMISSAYINFKKTSDEKTLRLWSDFLVDADYEKSKAALKQHIKTKKFAPSLADFSIPINADLENSQAEMKAWEIIEQSVAQEMQNYVPPDVDKMPISEELKKYLKANRREVKTPFQSTLTPQQEQERKELLQKQIDELARREGGCS</sequence>
<dbReference type="Gene3D" id="1.10.8.200">
    <property type="entry name" value="Replisome organizer (g39p helicase loader/inhibitor protein)"/>
    <property type="match status" value="1"/>
</dbReference>
<dbReference type="Proteomes" id="UP000543005">
    <property type="component" value="Unassembled WGS sequence"/>
</dbReference>
<accession>A0A842GBS2</accession>
<dbReference type="AlphaFoldDB" id="A0A842GBS2"/>
<comment type="caution">
    <text evidence="1">The sequence shown here is derived from an EMBL/GenBank/DDBJ whole genome shotgun (WGS) entry which is preliminary data.</text>
</comment>
<protein>
    <recommendedName>
        <fullName evidence="3">Replicative helicase inhibitor G39P N-terminal domain-containing protein</fullName>
    </recommendedName>
</protein>
<organism evidence="1 2">
    <name type="scientific">Listeria booriae</name>
    <dbReference type="NCBI Taxonomy" id="1552123"/>
    <lineage>
        <taxon>Bacteria</taxon>
        <taxon>Bacillati</taxon>
        <taxon>Bacillota</taxon>
        <taxon>Bacilli</taxon>
        <taxon>Bacillales</taxon>
        <taxon>Listeriaceae</taxon>
        <taxon>Listeria</taxon>
    </lineage>
</organism>
<reference evidence="1 2" key="1">
    <citation type="submission" date="2020-03" db="EMBL/GenBank/DDBJ databases">
        <title>Soil Listeria distribution.</title>
        <authorList>
            <person name="Liao J."/>
            <person name="Wiedmann M."/>
        </authorList>
    </citation>
    <scope>NUCLEOTIDE SEQUENCE [LARGE SCALE GENOMIC DNA]</scope>
    <source>
        <strain evidence="1 2">FSL L7-0051</strain>
    </source>
</reference>
<gene>
    <name evidence="1" type="ORF">HCC36_10855</name>
</gene>
<evidence type="ECO:0008006" key="3">
    <source>
        <dbReference type="Google" id="ProtNLM"/>
    </source>
</evidence>
<dbReference type="RefSeq" id="WP_185574449.1">
    <property type="nucleotide sequence ID" value="NZ_JAARYL010000014.1"/>
</dbReference>
<evidence type="ECO:0000313" key="1">
    <source>
        <dbReference type="EMBL" id="MBC2293727.1"/>
    </source>
</evidence>